<keyword evidence="1" id="KW-1133">Transmembrane helix</keyword>
<keyword evidence="3" id="KW-1185">Reference proteome</keyword>
<evidence type="ECO:0000313" key="3">
    <source>
        <dbReference type="Proteomes" id="UP000265703"/>
    </source>
</evidence>
<gene>
    <name evidence="2" type="ORF">C1645_544024</name>
</gene>
<dbReference type="Proteomes" id="UP000265703">
    <property type="component" value="Unassembled WGS sequence"/>
</dbReference>
<evidence type="ECO:0000256" key="1">
    <source>
        <dbReference type="SAM" id="Phobius"/>
    </source>
</evidence>
<proteinExistence type="predicted"/>
<keyword evidence="1" id="KW-0472">Membrane</keyword>
<feature type="transmembrane region" description="Helical" evidence="1">
    <location>
        <begin position="109"/>
        <end position="130"/>
    </location>
</feature>
<dbReference type="AlphaFoldDB" id="A0A397TEH0"/>
<dbReference type="OrthoDB" id="2416917at2759"/>
<reference evidence="2 3" key="1">
    <citation type="submission" date="2018-06" db="EMBL/GenBank/DDBJ databases">
        <title>Comparative genomics reveals the genomic features of Rhizophagus irregularis, R. cerebriforme, R. diaphanum and Gigaspora rosea, and their symbiotic lifestyle signature.</title>
        <authorList>
            <person name="Morin E."/>
            <person name="San Clemente H."/>
            <person name="Chen E.C.H."/>
            <person name="De La Providencia I."/>
            <person name="Hainaut M."/>
            <person name="Kuo A."/>
            <person name="Kohler A."/>
            <person name="Murat C."/>
            <person name="Tang N."/>
            <person name="Roy S."/>
            <person name="Loubradou J."/>
            <person name="Henrissat B."/>
            <person name="Grigoriev I.V."/>
            <person name="Corradi N."/>
            <person name="Roux C."/>
            <person name="Martin F.M."/>
        </authorList>
    </citation>
    <scope>NUCLEOTIDE SEQUENCE [LARGE SCALE GENOMIC DNA]</scope>
    <source>
        <strain evidence="2 3">DAOM 227022</strain>
    </source>
</reference>
<feature type="transmembrane region" description="Helical" evidence="1">
    <location>
        <begin position="42"/>
        <end position="62"/>
    </location>
</feature>
<feature type="transmembrane region" description="Helical" evidence="1">
    <location>
        <begin position="74"/>
        <end position="97"/>
    </location>
</feature>
<feature type="transmembrane region" description="Helical" evidence="1">
    <location>
        <begin position="6"/>
        <end position="30"/>
    </location>
</feature>
<organism evidence="2 3">
    <name type="scientific">Glomus cerebriforme</name>
    <dbReference type="NCBI Taxonomy" id="658196"/>
    <lineage>
        <taxon>Eukaryota</taxon>
        <taxon>Fungi</taxon>
        <taxon>Fungi incertae sedis</taxon>
        <taxon>Mucoromycota</taxon>
        <taxon>Glomeromycotina</taxon>
        <taxon>Glomeromycetes</taxon>
        <taxon>Glomerales</taxon>
        <taxon>Glomeraceae</taxon>
        <taxon>Glomus</taxon>
    </lineage>
</organism>
<sequence length="145" mass="16473">MNYIQILAYAGFWLGAVIMINIHNLIASILLCRIHKVNVSTILKIIFTFGQIVQSVGNFGIYMTPETATFVQCAALQSFISVGNIITRLSLSAFLLWRLRQLDNNKKSIDKLVCIVLFTIRAAFTVSFLFKNTHFFLKEIIILQL</sequence>
<accession>A0A397TEH0</accession>
<evidence type="ECO:0000313" key="2">
    <source>
        <dbReference type="EMBL" id="RIA94737.1"/>
    </source>
</evidence>
<name>A0A397TEH0_9GLOM</name>
<protein>
    <submittedName>
        <fullName evidence="2">Uncharacterized protein</fullName>
    </submittedName>
</protein>
<keyword evidence="1" id="KW-0812">Transmembrane</keyword>
<dbReference type="EMBL" id="QKYT01000075">
    <property type="protein sequence ID" value="RIA94737.1"/>
    <property type="molecule type" value="Genomic_DNA"/>
</dbReference>
<comment type="caution">
    <text evidence="2">The sequence shown here is derived from an EMBL/GenBank/DDBJ whole genome shotgun (WGS) entry which is preliminary data.</text>
</comment>